<keyword evidence="2" id="KW-1185">Reference proteome</keyword>
<feature type="compositionally biased region" description="Basic residues" evidence="1">
    <location>
        <begin position="47"/>
        <end position="56"/>
    </location>
</feature>
<feature type="compositionally biased region" description="Low complexity" evidence="1">
    <location>
        <begin position="320"/>
        <end position="331"/>
    </location>
</feature>
<feature type="region of interest" description="Disordered" evidence="1">
    <location>
        <begin position="1"/>
        <end position="150"/>
    </location>
</feature>
<feature type="compositionally biased region" description="Polar residues" evidence="1">
    <location>
        <begin position="187"/>
        <end position="198"/>
    </location>
</feature>
<evidence type="ECO:0000256" key="1">
    <source>
        <dbReference type="SAM" id="MobiDB-lite"/>
    </source>
</evidence>
<reference evidence="3" key="1">
    <citation type="submission" date="2022-11" db="UniProtKB">
        <authorList>
            <consortium name="WormBaseParasite"/>
        </authorList>
    </citation>
    <scope>IDENTIFICATION</scope>
</reference>
<protein>
    <submittedName>
        <fullName evidence="3">Uncharacterized protein</fullName>
    </submittedName>
</protein>
<evidence type="ECO:0000313" key="3">
    <source>
        <dbReference type="WBParaSite" id="ACRNAN_Path_174.g617.t1"/>
    </source>
</evidence>
<feature type="compositionally biased region" description="Low complexity" evidence="1">
    <location>
        <begin position="339"/>
        <end position="366"/>
    </location>
</feature>
<dbReference type="WBParaSite" id="ACRNAN_Path_174.g617.t1">
    <property type="protein sequence ID" value="ACRNAN_Path_174.g617.t1"/>
    <property type="gene ID" value="ACRNAN_Path_174.g617"/>
</dbReference>
<name>A0A914C392_9BILA</name>
<dbReference type="Proteomes" id="UP000887540">
    <property type="component" value="Unplaced"/>
</dbReference>
<feature type="compositionally biased region" description="Polar residues" evidence="1">
    <location>
        <begin position="109"/>
        <end position="128"/>
    </location>
</feature>
<dbReference type="AlphaFoldDB" id="A0A914C392"/>
<feature type="compositionally biased region" description="Basic and acidic residues" evidence="1">
    <location>
        <begin position="227"/>
        <end position="253"/>
    </location>
</feature>
<sequence>MTPADPAPSSPTTSNADSAIFSEASVSTSGFSQASENVNTGEADSKHSRKPTKKKGNVMAGLMDFLVRRKPSSKETRPRKLSAPAWSPSSSISVKSTPTSARSPIVESEYSSLSRPSTDSGLSDSISKTRVAMRRERSITAPAEGPTEEIPKIQQAIPSHRQSIATTGLGSTNITAVAPILPKPSQKENAISDSPTRRSSCHVGSTVAPVNMDLSRVQYYDSNLFEHSSKVPKERISKKDMESGRNLLNKKEAGPPSTIKESSESSQTIDEQDGEKAGGSTLKHENTVVRVDTTTTPPKTTAAVAVVGNVGSMPVNNGLAAMPNNASTAPMAPSPAPPASAVNQFNQQVAQQLQSQQQRYSPSQLS</sequence>
<proteinExistence type="predicted"/>
<feature type="region of interest" description="Disordered" evidence="1">
    <location>
        <begin position="224"/>
        <end position="296"/>
    </location>
</feature>
<feature type="region of interest" description="Disordered" evidence="1">
    <location>
        <begin position="177"/>
        <end position="204"/>
    </location>
</feature>
<feature type="region of interest" description="Disordered" evidence="1">
    <location>
        <begin position="318"/>
        <end position="366"/>
    </location>
</feature>
<accession>A0A914C392</accession>
<feature type="compositionally biased region" description="Low complexity" evidence="1">
    <location>
        <begin position="10"/>
        <end position="19"/>
    </location>
</feature>
<feature type="compositionally biased region" description="Polar residues" evidence="1">
    <location>
        <begin position="24"/>
        <end position="42"/>
    </location>
</feature>
<organism evidence="2 3">
    <name type="scientific">Acrobeloides nanus</name>
    <dbReference type="NCBI Taxonomy" id="290746"/>
    <lineage>
        <taxon>Eukaryota</taxon>
        <taxon>Metazoa</taxon>
        <taxon>Ecdysozoa</taxon>
        <taxon>Nematoda</taxon>
        <taxon>Chromadorea</taxon>
        <taxon>Rhabditida</taxon>
        <taxon>Tylenchina</taxon>
        <taxon>Cephalobomorpha</taxon>
        <taxon>Cephaloboidea</taxon>
        <taxon>Cephalobidae</taxon>
        <taxon>Acrobeloides</taxon>
    </lineage>
</organism>
<feature type="compositionally biased region" description="Low complexity" evidence="1">
    <location>
        <begin position="82"/>
        <end position="101"/>
    </location>
</feature>
<evidence type="ECO:0000313" key="2">
    <source>
        <dbReference type="Proteomes" id="UP000887540"/>
    </source>
</evidence>